<protein>
    <submittedName>
        <fullName evidence="3">Por secretion system C-terminal sorting domain-containing protein</fullName>
    </submittedName>
</protein>
<dbReference type="STRING" id="388950.GCA_001611675_02872"/>
<dbReference type="InterPro" id="IPR026444">
    <property type="entry name" value="Secre_tail"/>
</dbReference>
<dbReference type="AlphaFoldDB" id="A0A1I7KUY2"/>
<keyword evidence="4" id="KW-1185">Reference proteome</keyword>
<evidence type="ECO:0000313" key="3">
    <source>
        <dbReference type="EMBL" id="SFV01215.1"/>
    </source>
</evidence>
<feature type="domain" description="Secretion system C-terminal sorting" evidence="2">
    <location>
        <begin position="535"/>
        <end position="601"/>
    </location>
</feature>
<feature type="signal peptide" evidence="1">
    <location>
        <begin position="1"/>
        <end position="20"/>
    </location>
</feature>
<sequence>MRKQLALILGILCCAAGATAQVVLQPLQQEAGRAVQQAAPALRAPAALSLPFFDDFSGANTLNTQRWNSTGVTVNNRFGFEPLTKNVASLDGLNSLGMPYAPGSVSAGASDTLASAPILLGGLTPADSVYLSFYWQSGGLGDVPDLTENNLRYLVLEFKDNTGSWQEVWRQSAVGRATDFAQFFVGLREPRYFHSGFQFRFRNIGLRNGLADVWNLDYIVLDKNRRKGQNTTRDIAISEGVSRLLKHYTAMPARQFLQNPEAELAEEVRATLNNLGNMPGAISWRGYVKRLGATSADTFLRGQALIPAMARQYEIAGTPTLAKTRLPASGEFTLQHGILLDTKEQNPLQRTNDSTARKTVFSDYYAYDDGTAEAGFSFVSSGNGNVLVAQRYDLSQPDQVSAFRVYFPKVGKSIEGTFITFRVWAAADSLPGETLYQQNFSIRYSTIQNEFYEVVLDKPVPVEGSFYVGWSQPSSQYINIGFDRNESAAGRRFTYTVATGWIEEAMFDGAVMLRPVLKGEPLGIEDERYSKAMRVYPNPSTGEVNLSAPYEQVQVYDMLGRLLHSQQYKAGQQTLQLGHLSPGLYTLRIQNRKAIITKKIILTKP</sequence>
<dbReference type="NCBIfam" id="TIGR04183">
    <property type="entry name" value="Por_Secre_tail"/>
    <property type="match status" value="1"/>
</dbReference>
<dbReference type="OrthoDB" id="1488838at2"/>
<dbReference type="Proteomes" id="UP000182491">
    <property type="component" value="Unassembled WGS sequence"/>
</dbReference>
<dbReference type="RefSeq" id="WP_068838801.1">
    <property type="nucleotide sequence ID" value="NZ_BMXC01000005.1"/>
</dbReference>
<proteinExistence type="predicted"/>
<feature type="chain" id="PRO_5010308012" evidence="1">
    <location>
        <begin position="21"/>
        <end position="605"/>
    </location>
</feature>
<dbReference type="Pfam" id="PF18962">
    <property type="entry name" value="Por_Secre_tail"/>
    <property type="match status" value="1"/>
</dbReference>
<name>A0A1I7KUY2_9BACT</name>
<dbReference type="EMBL" id="FPCA01000009">
    <property type="protein sequence ID" value="SFV01215.1"/>
    <property type="molecule type" value="Genomic_DNA"/>
</dbReference>
<reference evidence="4" key="1">
    <citation type="submission" date="2016-10" db="EMBL/GenBank/DDBJ databases">
        <authorList>
            <person name="Varghese N."/>
        </authorList>
    </citation>
    <scope>NUCLEOTIDE SEQUENCE [LARGE SCALE GENOMIC DNA]</scope>
    <source>
        <strain evidence="4">DSM 18820</strain>
    </source>
</reference>
<gene>
    <name evidence="3" type="ORF">SAMN04487941_4129</name>
</gene>
<evidence type="ECO:0000259" key="2">
    <source>
        <dbReference type="Pfam" id="PF18962"/>
    </source>
</evidence>
<keyword evidence="1" id="KW-0732">Signal</keyword>
<evidence type="ECO:0000313" key="4">
    <source>
        <dbReference type="Proteomes" id="UP000182491"/>
    </source>
</evidence>
<organism evidence="3 4">
    <name type="scientific">Pontibacter akesuensis</name>
    <dbReference type="NCBI Taxonomy" id="388950"/>
    <lineage>
        <taxon>Bacteria</taxon>
        <taxon>Pseudomonadati</taxon>
        <taxon>Bacteroidota</taxon>
        <taxon>Cytophagia</taxon>
        <taxon>Cytophagales</taxon>
        <taxon>Hymenobacteraceae</taxon>
        <taxon>Pontibacter</taxon>
    </lineage>
</organism>
<accession>A0A1I7KUY2</accession>
<evidence type="ECO:0000256" key="1">
    <source>
        <dbReference type="SAM" id="SignalP"/>
    </source>
</evidence>